<dbReference type="GO" id="GO:0016740">
    <property type="term" value="F:transferase activity"/>
    <property type="evidence" value="ECO:0007669"/>
    <property type="project" value="UniProtKB-KW"/>
</dbReference>
<reference evidence="2 3" key="1">
    <citation type="submission" date="2018-10" db="EMBL/GenBank/DDBJ databases">
        <title>Genomic Encyclopedia of Type Strains, Phase IV (KMG-IV): sequencing the most valuable type-strain genomes for metagenomic binning, comparative biology and taxonomic classification.</title>
        <authorList>
            <person name="Goeker M."/>
        </authorList>
    </citation>
    <scope>NUCLEOTIDE SEQUENCE [LARGE SCALE GENOMIC DNA]</scope>
    <source>
        <strain evidence="2 3">DSM 22008</strain>
    </source>
</reference>
<dbReference type="InterPro" id="IPR018762">
    <property type="entry name" value="ChpT_C"/>
</dbReference>
<dbReference type="InterPro" id="IPR036890">
    <property type="entry name" value="HATPase_C_sf"/>
</dbReference>
<protein>
    <submittedName>
        <fullName evidence="2">Histidine phosphotransferase ChpT</fullName>
    </submittedName>
</protein>
<dbReference type="Proteomes" id="UP000282211">
    <property type="component" value="Unassembled WGS sequence"/>
</dbReference>
<dbReference type="Pfam" id="PF10090">
    <property type="entry name" value="HPTransfase"/>
    <property type="match status" value="1"/>
</dbReference>
<keyword evidence="2" id="KW-0808">Transferase</keyword>
<gene>
    <name evidence="2" type="ORF">DES40_1837</name>
</gene>
<accession>A0A420WDG3</accession>
<keyword evidence="3" id="KW-1185">Reference proteome</keyword>
<dbReference type="RefSeq" id="WP_121101082.1">
    <property type="nucleotide sequence ID" value="NZ_RBII01000002.1"/>
</dbReference>
<comment type="caution">
    <text evidence="2">The sequence shown here is derived from an EMBL/GenBank/DDBJ whole genome shotgun (WGS) entry which is preliminary data.</text>
</comment>
<dbReference type="InParanoid" id="A0A420WDG3"/>
<organism evidence="2 3">
    <name type="scientific">Litorimonas taeanensis</name>
    <dbReference type="NCBI Taxonomy" id="568099"/>
    <lineage>
        <taxon>Bacteria</taxon>
        <taxon>Pseudomonadati</taxon>
        <taxon>Pseudomonadota</taxon>
        <taxon>Alphaproteobacteria</taxon>
        <taxon>Maricaulales</taxon>
        <taxon>Robiginitomaculaceae</taxon>
    </lineage>
</organism>
<sequence length="215" mass="23243">MSEPIIKLTPSTLAALMCSRICHDLINPVGMVNTGLEVLDDKSNVEMHEDAIELIRTSSRQANAKLNFLRDAFGAAGSSAGIIPLADTIKKIEDMYKDGKANFIWEMTRDELPKGQARLLMNLVMLAVNAIPRGGDIVISESGENKRIRLKSTGRRAKLDPNIAAALAGKAPEGGFDGRTIQPFYAGMIAREIQCVITAQAEEDSVTFEITPAAS</sequence>
<dbReference type="EMBL" id="RBII01000002">
    <property type="protein sequence ID" value="RKQ69057.1"/>
    <property type="molecule type" value="Genomic_DNA"/>
</dbReference>
<dbReference type="OrthoDB" id="9803702at2"/>
<evidence type="ECO:0000313" key="2">
    <source>
        <dbReference type="EMBL" id="RKQ69057.1"/>
    </source>
</evidence>
<proteinExistence type="predicted"/>
<dbReference type="AlphaFoldDB" id="A0A420WDG3"/>
<dbReference type="Gene3D" id="3.30.565.10">
    <property type="entry name" value="Histidine kinase-like ATPase, C-terminal domain"/>
    <property type="match status" value="1"/>
</dbReference>
<evidence type="ECO:0000259" key="1">
    <source>
        <dbReference type="Pfam" id="PF10090"/>
    </source>
</evidence>
<feature type="domain" description="Histidine phosphotransferase ChpT C-terminal" evidence="1">
    <location>
        <begin position="87"/>
        <end position="204"/>
    </location>
</feature>
<name>A0A420WDG3_9PROT</name>
<evidence type="ECO:0000313" key="3">
    <source>
        <dbReference type="Proteomes" id="UP000282211"/>
    </source>
</evidence>
<dbReference type="Gene3D" id="1.10.287.130">
    <property type="match status" value="1"/>
</dbReference>